<dbReference type="Proteomes" id="UP000759537">
    <property type="component" value="Unassembled WGS sequence"/>
</dbReference>
<evidence type="ECO:0000313" key="2">
    <source>
        <dbReference type="Proteomes" id="UP000759537"/>
    </source>
</evidence>
<proteinExistence type="predicted"/>
<keyword evidence="2" id="KW-1185">Reference proteome</keyword>
<sequence>MSRLITLLHRSSREMLHILLILCMHCRMLGSLPLLPMANLKAIRRIYLPRSEVLLGQVECRTRCTSTWPIKAL</sequence>
<accession>A0A9P5JTB9</accession>
<dbReference type="AlphaFoldDB" id="A0A9P5JTB9"/>
<gene>
    <name evidence="1" type="ORF">DFH94DRAFT_788378</name>
</gene>
<dbReference type="EMBL" id="WHVB01000096">
    <property type="protein sequence ID" value="KAF8462236.1"/>
    <property type="molecule type" value="Genomic_DNA"/>
</dbReference>
<reference evidence="1" key="1">
    <citation type="submission" date="2019-10" db="EMBL/GenBank/DDBJ databases">
        <authorList>
            <consortium name="DOE Joint Genome Institute"/>
            <person name="Kuo A."/>
            <person name="Miyauchi S."/>
            <person name="Kiss E."/>
            <person name="Drula E."/>
            <person name="Kohler A."/>
            <person name="Sanchez-Garcia M."/>
            <person name="Andreopoulos B."/>
            <person name="Barry K.W."/>
            <person name="Bonito G."/>
            <person name="Buee M."/>
            <person name="Carver A."/>
            <person name="Chen C."/>
            <person name="Cichocki N."/>
            <person name="Clum A."/>
            <person name="Culley D."/>
            <person name="Crous P.W."/>
            <person name="Fauchery L."/>
            <person name="Girlanda M."/>
            <person name="Hayes R."/>
            <person name="Keri Z."/>
            <person name="LaButti K."/>
            <person name="Lipzen A."/>
            <person name="Lombard V."/>
            <person name="Magnuson J."/>
            <person name="Maillard F."/>
            <person name="Morin E."/>
            <person name="Murat C."/>
            <person name="Nolan M."/>
            <person name="Ohm R."/>
            <person name="Pangilinan J."/>
            <person name="Pereira M."/>
            <person name="Perotto S."/>
            <person name="Peter M."/>
            <person name="Riley R."/>
            <person name="Sitrit Y."/>
            <person name="Stielow B."/>
            <person name="Szollosi G."/>
            <person name="Zifcakova L."/>
            <person name="Stursova M."/>
            <person name="Spatafora J.W."/>
            <person name="Tedersoo L."/>
            <person name="Vaario L.-M."/>
            <person name="Yamada A."/>
            <person name="Yan M."/>
            <person name="Wang P."/>
            <person name="Xu J."/>
            <person name="Bruns T."/>
            <person name="Baldrian P."/>
            <person name="Vilgalys R."/>
            <person name="Henrissat B."/>
            <person name="Grigoriev I.V."/>
            <person name="Hibbett D."/>
            <person name="Nagy L.G."/>
            <person name="Martin F.M."/>
        </authorList>
    </citation>
    <scope>NUCLEOTIDE SEQUENCE</scope>
    <source>
        <strain evidence="1">Prilba</strain>
    </source>
</reference>
<evidence type="ECO:0000313" key="1">
    <source>
        <dbReference type="EMBL" id="KAF8462236.1"/>
    </source>
</evidence>
<protein>
    <submittedName>
        <fullName evidence="1">Uncharacterized protein</fullName>
    </submittedName>
</protein>
<comment type="caution">
    <text evidence="1">The sequence shown here is derived from an EMBL/GenBank/DDBJ whole genome shotgun (WGS) entry which is preliminary data.</text>
</comment>
<name>A0A9P5JTB9_9AGAM</name>
<reference evidence="1" key="2">
    <citation type="journal article" date="2020" name="Nat. Commun.">
        <title>Large-scale genome sequencing of mycorrhizal fungi provides insights into the early evolution of symbiotic traits.</title>
        <authorList>
            <person name="Miyauchi S."/>
            <person name="Kiss E."/>
            <person name="Kuo A."/>
            <person name="Drula E."/>
            <person name="Kohler A."/>
            <person name="Sanchez-Garcia M."/>
            <person name="Morin E."/>
            <person name="Andreopoulos B."/>
            <person name="Barry K.W."/>
            <person name="Bonito G."/>
            <person name="Buee M."/>
            <person name="Carver A."/>
            <person name="Chen C."/>
            <person name="Cichocki N."/>
            <person name="Clum A."/>
            <person name="Culley D."/>
            <person name="Crous P.W."/>
            <person name="Fauchery L."/>
            <person name="Girlanda M."/>
            <person name="Hayes R.D."/>
            <person name="Keri Z."/>
            <person name="LaButti K."/>
            <person name="Lipzen A."/>
            <person name="Lombard V."/>
            <person name="Magnuson J."/>
            <person name="Maillard F."/>
            <person name="Murat C."/>
            <person name="Nolan M."/>
            <person name="Ohm R.A."/>
            <person name="Pangilinan J."/>
            <person name="Pereira M.F."/>
            <person name="Perotto S."/>
            <person name="Peter M."/>
            <person name="Pfister S."/>
            <person name="Riley R."/>
            <person name="Sitrit Y."/>
            <person name="Stielow J.B."/>
            <person name="Szollosi G."/>
            <person name="Zifcakova L."/>
            <person name="Stursova M."/>
            <person name="Spatafora J.W."/>
            <person name="Tedersoo L."/>
            <person name="Vaario L.M."/>
            <person name="Yamada A."/>
            <person name="Yan M."/>
            <person name="Wang P."/>
            <person name="Xu J."/>
            <person name="Bruns T."/>
            <person name="Baldrian P."/>
            <person name="Vilgalys R."/>
            <person name="Dunand C."/>
            <person name="Henrissat B."/>
            <person name="Grigoriev I.V."/>
            <person name="Hibbett D."/>
            <person name="Nagy L.G."/>
            <person name="Martin F.M."/>
        </authorList>
    </citation>
    <scope>NUCLEOTIDE SEQUENCE</scope>
    <source>
        <strain evidence="1">Prilba</strain>
    </source>
</reference>
<organism evidence="1 2">
    <name type="scientific">Russula ochroleuca</name>
    <dbReference type="NCBI Taxonomy" id="152965"/>
    <lineage>
        <taxon>Eukaryota</taxon>
        <taxon>Fungi</taxon>
        <taxon>Dikarya</taxon>
        <taxon>Basidiomycota</taxon>
        <taxon>Agaricomycotina</taxon>
        <taxon>Agaricomycetes</taxon>
        <taxon>Russulales</taxon>
        <taxon>Russulaceae</taxon>
        <taxon>Russula</taxon>
    </lineage>
</organism>